<dbReference type="EMBL" id="CP031165">
    <property type="protein sequence ID" value="AXV06308.1"/>
    <property type="molecule type" value="Genomic_DNA"/>
</dbReference>
<dbReference type="NCBIfam" id="NF040603">
    <property type="entry name" value="choice_anch_P"/>
    <property type="match status" value="1"/>
</dbReference>
<protein>
    <submittedName>
        <fullName evidence="3">Internalin, putative</fullName>
    </submittedName>
</protein>
<reference evidence="3 4" key="1">
    <citation type="submission" date="2018-09" db="EMBL/GenBank/DDBJ databases">
        <title>Complete genome sequence of Euzebya sp. DY32-46 isolated from seawater of Pacific Ocean.</title>
        <authorList>
            <person name="Xu L."/>
            <person name="Wu Y.-H."/>
            <person name="Xu X.-W."/>
        </authorList>
    </citation>
    <scope>NUCLEOTIDE SEQUENCE [LARGE SCALE GENOMIC DNA]</scope>
    <source>
        <strain evidence="3 4">DY32-46</strain>
    </source>
</reference>
<name>A0A346XVR1_9ACTN</name>
<dbReference type="Pfam" id="PF04122">
    <property type="entry name" value="CW_binding_2"/>
    <property type="match status" value="3"/>
</dbReference>
<accession>A0A346XVR1</accession>
<evidence type="ECO:0000256" key="1">
    <source>
        <dbReference type="SAM" id="MobiDB-lite"/>
    </source>
</evidence>
<dbReference type="InterPro" id="IPR051922">
    <property type="entry name" value="Bact_Sporulation_Assoc"/>
</dbReference>
<dbReference type="PANTHER" id="PTHR30032:SF8">
    <property type="entry name" value="GERMINATION-SPECIFIC N-ACETYLMURAMOYL-L-ALANINE AMIDASE"/>
    <property type="match status" value="1"/>
</dbReference>
<organism evidence="3 4">
    <name type="scientific">Euzebya pacifica</name>
    <dbReference type="NCBI Taxonomy" id="1608957"/>
    <lineage>
        <taxon>Bacteria</taxon>
        <taxon>Bacillati</taxon>
        <taxon>Actinomycetota</taxon>
        <taxon>Nitriliruptoria</taxon>
        <taxon>Euzebyales</taxon>
    </lineage>
</organism>
<dbReference type="AlphaFoldDB" id="A0A346XVR1"/>
<feature type="chain" id="PRO_5016964167" evidence="2">
    <location>
        <begin position="22"/>
        <end position="707"/>
    </location>
</feature>
<evidence type="ECO:0000256" key="2">
    <source>
        <dbReference type="SAM" id="SignalP"/>
    </source>
</evidence>
<keyword evidence="2" id="KW-0732">Signal</keyword>
<keyword evidence="4" id="KW-1185">Reference proteome</keyword>
<proteinExistence type="predicted"/>
<feature type="signal peptide" evidence="2">
    <location>
        <begin position="1"/>
        <end position="21"/>
    </location>
</feature>
<dbReference type="KEGG" id="euz:DVS28_a1616"/>
<dbReference type="Proteomes" id="UP000264006">
    <property type="component" value="Chromosome"/>
</dbReference>
<dbReference type="OrthoDB" id="5143602at2"/>
<dbReference type="InterPro" id="IPR007253">
    <property type="entry name" value="Cell_wall-bd_2"/>
</dbReference>
<feature type="region of interest" description="Disordered" evidence="1">
    <location>
        <begin position="227"/>
        <end position="246"/>
    </location>
</feature>
<gene>
    <name evidence="3" type="ORF">DVS28_a1616</name>
</gene>
<dbReference type="PANTHER" id="PTHR30032">
    <property type="entry name" value="N-ACETYLMURAMOYL-L-ALANINE AMIDASE-RELATED"/>
    <property type="match status" value="1"/>
</dbReference>
<evidence type="ECO:0000313" key="4">
    <source>
        <dbReference type="Proteomes" id="UP000264006"/>
    </source>
</evidence>
<sequence length="707" mass="72559">MTTVLVAVVAALLATVAPVSAQEELSFIPARAAAADAFGFEYDQDLLGNDVLHIQPEPFLSVTASDAMMPNARDSVLDAGPVGDGPSAGEANVAEITVEADIIAPAARATAVTTDVNLLQPAVGDAHIVTADAIAAVSTTTCTEQTLEEAAAGTALTGLTIGGEAIPVDVPFNTEIEIPNLARVTIKEVVPDSDGIGWTVRGLHIRTLDPLTGAVDSEIIVSEAHSTVDCGGTPPEWPPPGGPDPAGLSVQKSILDATPGEDGTVAVEPGDSVTYVIDVTNVDEAACTVNRIVDFLPLPLSADGTGEVLTDIEATPRGENGLVYEIEPVTLEPGDSLTGTITSVLPDPLASGSYFNDAVAYGTCGIGRSGLSAGFTWDGGETDPCDSPITTGTFSSTSRLGGDDRVDTALRVSGMLTVNEANAVVMARSDMFPDALAASGLAAELCAPLLLNAPGDLHPDNLAEIQRLDVDDVYLAGGEAALSASIADDLEAEGINVIRVAGDSRYTTARAIAFEIVRIGGPVARATLVRADIFPDAMSAANLATHARSPILLTDSDDLNDASAAALPAILDGEAGNMVYIGGGEVAIEASVEDELNRAYQTRRLAGLNRFETSVAFIEEAVALGAIRDITWVASGHDFPDALTGSVGAFRQDAGLMLTNPNDLADSPATKTYLSGFAEQITTAVIVGGPAAVSEQVEGQILDAIRE</sequence>
<dbReference type="Gene3D" id="3.40.50.12090">
    <property type="match status" value="2"/>
</dbReference>
<evidence type="ECO:0000313" key="3">
    <source>
        <dbReference type="EMBL" id="AXV06308.1"/>
    </source>
</evidence>